<organism evidence="1 2">
    <name type="scientific">Rattus norvegicus</name>
    <name type="common">Rat</name>
    <dbReference type="NCBI Taxonomy" id="10116"/>
    <lineage>
        <taxon>Eukaryota</taxon>
        <taxon>Metazoa</taxon>
        <taxon>Chordata</taxon>
        <taxon>Craniata</taxon>
        <taxon>Vertebrata</taxon>
        <taxon>Euteleostomi</taxon>
        <taxon>Mammalia</taxon>
        <taxon>Eutheria</taxon>
        <taxon>Euarchontoglires</taxon>
        <taxon>Glires</taxon>
        <taxon>Rodentia</taxon>
        <taxon>Myomorpha</taxon>
        <taxon>Muroidea</taxon>
        <taxon>Muridae</taxon>
        <taxon>Murinae</taxon>
        <taxon>Rattus</taxon>
    </lineage>
</organism>
<dbReference type="AlphaFoldDB" id="A6HUF1"/>
<dbReference type="Proteomes" id="UP000234681">
    <property type="component" value="Chromosome 15"/>
</dbReference>
<protein>
    <submittedName>
        <fullName evidence="1">RCG36950</fullName>
    </submittedName>
</protein>
<reference evidence="1 2" key="1">
    <citation type="submission" date="2005-07" db="EMBL/GenBank/DDBJ databases">
        <authorList>
            <person name="Mural R.J."/>
            <person name="Li P.W."/>
            <person name="Adams M.D."/>
            <person name="Amanatides P.G."/>
            <person name="Baden-Tillson H."/>
            <person name="Barnstead M."/>
            <person name="Chin S.H."/>
            <person name="Dew I."/>
            <person name="Evans C.A."/>
            <person name="Ferriera S."/>
            <person name="Flanigan M."/>
            <person name="Fosler C."/>
            <person name="Glodek A."/>
            <person name="Gu Z."/>
            <person name="Holt R.A."/>
            <person name="Jennings D."/>
            <person name="Kraft C.L."/>
            <person name="Lu F."/>
            <person name="Nguyen T."/>
            <person name="Nusskern D.R."/>
            <person name="Pfannkoch C.M."/>
            <person name="Sitter C."/>
            <person name="Sutton G.G."/>
            <person name="Venter J.C."/>
            <person name="Wang Z."/>
            <person name="Woodage T."/>
            <person name="Zheng X.H."/>
            <person name="Zhong F."/>
        </authorList>
    </citation>
    <scope>NUCLEOTIDE SEQUENCE [LARGE SCALE GENOMIC DNA]</scope>
    <source>
        <strain>BN</strain>
        <strain evidence="2">Sprague-Dawley</strain>
    </source>
</reference>
<evidence type="ECO:0000313" key="1">
    <source>
        <dbReference type="EMBL" id="EDM02514.1"/>
    </source>
</evidence>
<proteinExistence type="predicted"/>
<name>A6HUF1_RAT</name>
<sequence length="56" mass="5850">MGGDASARCPHVGECQGREVYCVNIFSMIEEEGKQLEIALESSGNQAGSPGPALPQ</sequence>
<dbReference type="EMBL" id="CH473951">
    <property type="protein sequence ID" value="EDM02514.1"/>
    <property type="molecule type" value="Genomic_DNA"/>
</dbReference>
<accession>A6HUF1</accession>
<gene>
    <name evidence="1" type="ORF">rCG_36950</name>
</gene>
<evidence type="ECO:0000313" key="2">
    <source>
        <dbReference type="Proteomes" id="UP000234681"/>
    </source>
</evidence>